<dbReference type="AlphaFoldDB" id="A0AA36N1L3"/>
<name>A0AA36N1L3_9DINO</name>
<dbReference type="Pfam" id="PF00520">
    <property type="entry name" value="Ion_trans"/>
    <property type="match status" value="1"/>
</dbReference>
<evidence type="ECO:0000256" key="4">
    <source>
        <dbReference type="ARBA" id="ARBA00023136"/>
    </source>
</evidence>
<evidence type="ECO:0000256" key="3">
    <source>
        <dbReference type="ARBA" id="ARBA00022989"/>
    </source>
</evidence>
<keyword evidence="4 5" id="KW-0472">Membrane</keyword>
<feature type="transmembrane region" description="Helical" evidence="5">
    <location>
        <begin position="253"/>
        <end position="277"/>
    </location>
</feature>
<keyword evidence="8" id="KW-1185">Reference proteome</keyword>
<dbReference type="Gene3D" id="1.10.238.10">
    <property type="entry name" value="EF-hand"/>
    <property type="match status" value="1"/>
</dbReference>
<keyword evidence="2 5" id="KW-0812">Transmembrane</keyword>
<feature type="transmembrane region" description="Helical" evidence="5">
    <location>
        <begin position="110"/>
        <end position="128"/>
    </location>
</feature>
<dbReference type="EMBL" id="CAUJNA010001513">
    <property type="protein sequence ID" value="CAJ1387399.1"/>
    <property type="molecule type" value="Genomic_DNA"/>
</dbReference>
<feature type="transmembrane region" description="Helical" evidence="5">
    <location>
        <begin position="75"/>
        <end position="98"/>
    </location>
</feature>
<evidence type="ECO:0000256" key="2">
    <source>
        <dbReference type="ARBA" id="ARBA00022692"/>
    </source>
</evidence>
<dbReference type="Gene3D" id="1.20.120.350">
    <property type="entry name" value="Voltage-gated potassium channels. Chain C"/>
    <property type="match status" value="1"/>
</dbReference>
<evidence type="ECO:0000256" key="5">
    <source>
        <dbReference type="SAM" id="Phobius"/>
    </source>
</evidence>
<dbReference type="SUPFAM" id="SSF81324">
    <property type="entry name" value="Voltage-gated potassium channels"/>
    <property type="match status" value="1"/>
</dbReference>
<sequence length="421" mass="46946">MEDLAAFTGTSTADEHSAGRLAQCLERASPYVDRVGAVMVILNALAMLLEFELSGQSAGSHLGLSTGWPLSSTMPVFRGISATFDVVFFLELAVRVAIERRRFLKELANLFDSILVLAGLVELHFIIMTTPADQMSWRVFRALSSIRAIRVLRAFRFCQGLRLLLNACQSFVVSLCWSMVLLGVVMIAASLVIGNLLRQDYIRDDNVGFDDRVWVWQYYGTAYRSWYTLYEITFAGSWPTMARPVLEKVSHGFVCFYVLYITIIVFALIRVITAVFLKDTLDAAHNDAELRMAEGLRKKAEYVEKLAGIFQAIDETGDGLITEERLTFILENPKVKAYFQTLDVDVHEGAALFHILDDGDGECTLEEFIGGILRCRGPARAIDQVAMMADLKQLDKKISKIVKALVSANLLTETAGLQAVR</sequence>
<evidence type="ECO:0000313" key="7">
    <source>
        <dbReference type="EMBL" id="CAJ1387399.1"/>
    </source>
</evidence>
<protein>
    <recommendedName>
        <fullName evidence="6">Ion transport domain-containing protein</fullName>
    </recommendedName>
</protein>
<dbReference type="SUPFAM" id="SSF47473">
    <property type="entry name" value="EF-hand"/>
    <property type="match status" value="1"/>
</dbReference>
<evidence type="ECO:0000259" key="6">
    <source>
        <dbReference type="Pfam" id="PF00520"/>
    </source>
</evidence>
<dbReference type="Gene3D" id="1.10.287.70">
    <property type="match status" value="1"/>
</dbReference>
<gene>
    <name evidence="7" type="ORF">EVOR1521_LOCUS13488</name>
</gene>
<dbReference type="Proteomes" id="UP001178507">
    <property type="component" value="Unassembled WGS sequence"/>
</dbReference>
<accession>A0AA36N1L3</accession>
<dbReference type="InterPro" id="IPR005821">
    <property type="entry name" value="Ion_trans_dom"/>
</dbReference>
<feature type="transmembrane region" description="Helical" evidence="5">
    <location>
        <begin position="171"/>
        <end position="193"/>
    </location>
</feature>
<feature type="domain" description="Ion transport" evidence="6">
    <location>
        <begin position="30"/>
        <end position="277"/>
    </location>
</feature>
<evidence type="ECO:0000256" key="1">
    <source>
        <dbReference type="ARBA" id="ARBA00004141"/>
    </source>
</evidence>
<keyword evidence="3 5" id="KW-1133">Transmembrane helix</keyword>
<organism evidence="7 8">
    <name type="scientific">Effrenium voratum</name>
    <dbReference type="NCBI Taxonomy" id="2562239"/>
    <lineage>
        <taxon>Eukaryota</taxon>
        <taxon>Sar</taxon>
        <taxon>Alveolata</taxon>
        <taxon>Dinophyceae</taxon>
        <taxon>Suessiales</taxon>
        <taxon>Symbiodiniaceae</taxon>
        <taxon>Effrenium</taxon>
    </lineage>
</organism>
<evidence type="ECO:0000313" key="8">
    <source>
        <dbReference type="Proteomes" id="UP001178507"/>
    </source>
</evidence>
<comment type="caution">
    <text evidence="7">The sequence shown here is derived from an EMBL/GenBank/DDBJ whole genome shotgun (WGS) entry which is preliminary data.</text>
</comment>
<comment type="subcellular location">
    <subcellularLocation>
        <location evidence="1">Membrane</location>
        <topology evidence="1">Multi-pass membrane protein</topology>
    </subcellularLocation>
</comment>
<dbReference type="InterPro" id="IPR027359">
    <property type="entry name" value="Volt_channel_dom_sf"/>
</dbReference>
<dbReference type="GO" id="GO:0016020">
    <property type="term" value="C:membrane"/>
    <property type="evidence" value="ECO:0007669"/>
    <property type="project" value="UniProtKB-SubCell"/>
</dbReference>
<proteinExistence type="predicted"/>
<reference evidence="7" key="1">
    <citation type="submission" date="2023-08" db="EMBL/GenBank/DDBJ databases">
        <authorList>
            <person name="Chen Y."/>
            <person name="Shah S."/>
            <person name="Dougan E. K."/>
            <person name="Thang M."/>
            <person name="Chan C."/>
        </authorList>
    </citation>
    <scope>NUCLEOTIDE SEQUENCE</scope>
</reference>
<dbReference type="GO" id="GO:0005216">
    <property type="term" value="F:monoatomic ion channel activity"/>
    <property type="evidence" value="ECO:0007669"/>
    <property type="project" value="InterPro"/>
</dbReference>
<dbReference type="InterPro" id="IPR011992">
    <property type="entry name" value="EF-hand-dom_pair"/>
</dbReference>